<comment type="caution">
    <text evidence="1">The sequence shown here is derived from an EMBL/GenBank/DDBJ whole genome shotgun (WGS) entry which is preliminary data.</text>
</comment>
<organism evidence="1 2">
    <name type="scientific">Pristionchus entomophagus</name>
    <dbReference type="NCBI Taxonomy" id="358040"/>
    <lineage>
        <taxon>Eukaryota</taxon>
        <taxon>Metazoa</taxon>
        <taxon>Ecdysozoa</taxon>
        <taxon>Nematoda</taxon>
        <taxon>Chromadorea</taxon>
        <taxon>Rhabditida</taxon>
        <taxon>Rhabditina</taxon>
        <taxon>Diplogasteromorpha</taxon>
        <taxon>Diplogasteroidea</taxon>
        <taxon>Neodiplogasteridae</taxon>
        <taxon>Pristionchus</taxon>
    </lineage>
</organism>
<proteinExistence type="predicted"/>
<reference evidence="1" key="1">
    <citation type="submission" date="2023-10" db="EMBL/GenBank/DDBJ databases">
        <title>Genome assembly of Pristionchus species.</title>
        <authorList>
            <person name="Yoshida K."/>
            <person name="Sommer R.J."/>
        </authorList>
    </citation>
    <scope>NUCLEOTIDE SEQUENCE</scope>
    <source>
        <strain evidence="1">RS0144</strain>
    </source>
</reference>
<gene>
    <name evidence="1" type="ORF">PENTCL1PPCAC_18322</name>
</gene>
<evidence type="ECO:0000313" key="1">
    <source>
        <dbReference type="EMBL" id="GMS96147.1"/>
    </source>
</evidence>
<accession>A0AAV5TP47</accession>
<name>A0AAV5TP47_9BILA</name>
<dbReference type="Proteomes" id="UP001432027">
    <property type="component" value="Unassembled WGS sequence"/>
</dbReference>
<keyword evidence="2" id="KW-1185">Reference proteome</keyword>
<dbReference type="InterPro" id="IPR011009">
    <property type="entry name" value="Kinase-like_dom_sf"/>
</dbReference>
<dbReference type="SUPFAM" id="SSF56112">
    <property type="entry name" value="Protein kinase-like (PK-like)"/>
    <property type="match status" value="1"/>
</dbReference>
<evidence type="ECO:0000313" key="2">
    <source>
        <dbReference type="Proteomes" id="UP001432027"/>
    </source>
</evidence>
<dbReference type="AlphaFoldDB" id="A0AAV5TP47"/>
<protein>
    <submittedName>
        <fullName evidence="1">Uncharacterized protein</fullName>
    </submittedName>
</protein>
<dbReference type="Gene3D" id="1.10.510.10">
    <property type="entry name" value="Transferase(Phosphotransferase) domain 1"/>
    <property type="match status" value="1"/>
</dbReference>
<dbReference type="EMBL" id="BTSX01000004">
    <property type="protein sequence ID" value="GMS96147.1"/>
    <property type="molecule type" value="Genomic_DNA"/>
</dbReference>
<feature type="non-terminal residue" evidence="1">
    <location>
        <position position="1"/>
    </location>
</feature>
<sequence length="122" mass="13861">VLRSNWDSFSGPLVPLILNVIVPSVHTKSFDSYAGRCYRPDSIAAQLPRMDTQGIDLLLKFLQYEGADRISCRSALDHPFLRSALPPAVFTLPDDKSVLDVRWRTLVVDQPRVPPQEWKEDK</sequence>